<name>T1J9E8_STRMM</name>
<feature type="region of interest" description="Disordered" evidence="1">
    <location>
        <begin position="24"/>
        <end position="67"/>
    </location>
</feature>
<evidence type="ECO:0000313" key="2">
    <source>
        <dbReference type="EnsemblMetazoa" id="SMAR010344-PA"/>
    </source>
</evidence>
<dbReference type="EnsemblMetazoa" id="SMAR010344-RA">
    <property type="protein sequence ID" value="SMAR010344-PA"/>
    <property type="gene ID" value="SMAR010344"/>
</dbReference>
<accession>T1J9E8</accession>
<protein>
    <submittedName>
        <fullName evidence="2">Uncharacterized protein</fullName>
    </submittedName>
</protein>
<sequence length="150" mass="16675">MNEDNSLFKKLLALNDKIEDLKEQQEIEDENGSRCGSLESFSDAEEGVTADQSASPTSTLSSSSSLTTHVYSRFLRPQQTSFILRRTSIPFQKEVSRPLKIITKDVSGSLLLVRTTKDSFLNNTTSPEMSAYDSGFHGSESDPENNEIFV</sequence>
<feature type="compositionally biased region" description="Low complexity" evidence="1">
    <location>
        <begin position="53"/>
        <end position="67"/>
    </location>
</feature>
<dbReference type="HOGENOM" id="CLU_1742829_0_0_1"/>
<organism evidence="2 3">
    <name type="scientific">Strigamia maritima</name>
    <name type="common">European centipede</name>
    <name type="synonym">Geophilus maritimus</name>
    <dbReference type="NCBI Taxonomy" id="126957"/>
    <lineage>
        <taxon>Eukaryota</taxon>
        <taxon>Metazoa</taxon>
        <taxon>Ecdysozoa</taxon>
        <taxon>Arthropoda</taxon>
        <taxon>Myriapoda</taxon>
        <taxon>Chilopoda</taxon>
        <taxon>Pleurostigmophora</taxon>
        <taxon>Geophilomorpha</taxon>
        <taxon>Linotaeniidae</taxon>
        <taxon>Strigamia</taxon>
    </lineage>
</organism>
<evidence type="ECO:0000256" key="1">
    <source>
        <dbReference type="SAM" id="MobiDB-lite"/>
    </source>
</evidence>
<feature type="compositionally biased region" description="Acidic residues" evidence="1">
    <location>
        <begin position="141"/>
        <end position="150"/>
    </location>
</feature>
<reference evidence="3" key="1">
    <citation type="submission" date="2011-05" db="EMBL/GenBank/DDBJ databases">
        <authorList>
            <person name="Richards S.R."/>
            <person name="Qu J."/>
            <person name="Jiang H."/>
            <person name="Jhangiani S.N."/>
            <person name="Agravi P."/>
            <person name="Goodspeed R."/>
            <person name="Gross S."/>
            <person name="Mandapat C."/>
            <person name="Jackson L."/>
            <person name="Mathew T."/>
            <person name="Pu L."/>
            <person name="Thornton R."/>
            <person name="Saada N."/>
            <person name="Wilczek-Boney K.B."/>
            <person name="Lee S."/>
            <person name="Kovar C."/>
            <person name="Wu Y."/>
            <person name="Scherer S.E."/>
            <person name="Worley K.C."/>
            <person name="Muzny D.M."/>
            <person name="Gibbs R."/>
        </authorList>
    </citation>
    <scope>NUCLEOTIDE SEQUENCE</scope>
    <source>
        <strain evidence="3">Brora</strain>
    </source>
</reference>
<proteinExistence type="predicted"/>
<dbReference type="EMBL" id="JH431972">
    <property type="status" value="NOT_ANNOTATED_CDS"/>
    <property type="molecule type" value="Genomic_DNA"/>
</dbReference>
<feature type="region of interest" description="Disordered" evidence="1">
    <location>
        <begin position="124"/>
        <end position="150"/>
    </location>
</feature>
<dbReference type="Proteomes" id="UP000014500">
    <property type="component" value="Unassembled WGS sequence"/>
</dbReference>
<keyword evidence="3" id="KW-1185">Reference proteome</keyword>
<dbReference type="AlphaFoldDB" id="T1J9E8"/>
<reference evidence="2" key="2">
    <citation type="submission" date="2015-02" db="UniProtKB">
        <authorList>
            <consortium name="EnsemblMetazoa"/>
        </authorList>
    </citation>
    <scope>IDENTIFICATION</scope>
</reference>
<evidence type="ECO:0000313" key="3">
    <source>
        <dbReference type="Proteomes" id="UP000014500"/>
    </source>
</evidence>